<dbReference type="SUPFAM" id="SSF109604">
    <property type="entry name" value="HD-domain/PDEase-like"/>
    <property type="match status" value="1"/>
</dbReference>
<dbReference type="PANTHER" id="PTHR21262">
    <property type="entry name" value="GUANOSINE-3',5'-BIS DIPHOSPHATE 3'-PYROPHOSPHOHYDROLASE"/>
    <property type="match status" value="1"/>
</dbReference>
<dbReference type="InterPro" id="IPR007685">
    <property type="entry name" value="RelA_SpoT"/>
</dbReference>
<feature type="domain" description="RelA/SpoT" evidence="6">
    <location>
        <begin position="247"/>
        <end position="355"/>
    </location>
</feature>
<dbReference type="Proteomes" id="UP000824247">
    <property type="component" value="Unassembled WGS sequence"/>
</dbReference>
<dbReference type="GO" id="GO:0005886">
    <property type="term" value="C:plasma membrane"/>
    <property type="evidence" value="ECO:0007669"/>
    <property type="project" value="TreeGrafter"/>
</dbReference>
<dbReference type="InterPro" id="IPR003607">
    <property type="entry name" value="HD/PDEase_dom"/>
</dbReference>
<dbReference type="SUPFAM" id="SSF81301">
    <property type="entry name" value="Nucleotidyltransferase"/>
    <property type="match status" value="1"/>
</dbReference>
<evidence type="ECO:0000256" key="3">
    <source>
        <dbReference type="ARBA" id="ARBA00056789"/>
    </source>
</evidence>
<comment type="function">
    <text evidence="3">In eubacteria ppGpp (guanosine 3'-diphosphate 5'-diphosphate) is a mediator of the stringent response that coordinates a variety of cellular activities in response to changes in nutritional abundance. This enzyme catalyzes the degradation of ppGpp into GDP. It may also be capable of catalyzing the synthesis of ppGpp.</text>
</comment>
<dbReference type="GO" id="GO:0015969">
    <property type="term" value="P:guanosine tetraphosphate metabolic process"/>
    <property type="evidence" value="ECO:0007669"/>
    <property type="project" value="InterPro"/>
</dbReference>
<dbReference type="InterPro" id="IPR012675">
    <property type="entry name" value="Beta-grasp_dom_sf"/>
</dbReference>
<accession>A0A9E2NXS7</accession>
<feature type="domain" description="HD/PDEase" evidence="5">
    <location>
        <begin position="47"/>
        <end position="165"/>
    </location>
</feature>
<evidence type="ECO:0000313" key="8">
    <source>
        <dbReference type="Proteomes" id="UP000824247"/>
    </source>
</evidence>
<evidence type="ECO:0000259" key="5">
    <source>
        <dbReference type="SMART" id="SM00471"/>
    </source>
</evidence>
<dbReference type="AlphaFoldDB" id="A0A9E2NXS7"/>
<dbReference type="CDD" id="cd00077">
    <property type="entry name" value="HDc"/>
    <property type="match status" value="1"/>
</dbReference>
<evidence type="ECO:0000256" key="4">
    <source>
        <dbReference type="RuleBase" id="RU003847"/>
    </source>
</evidence>
<dbReference type="Gene3D" id="3.10.20.30">
    <property type="match status" value="1"/>
</dbReference>
<proteinExistence type="inferred from homology"/>
<evidence type="ECO:0000256" key="1">
    <source>
        <dbReference type="ARBA" id="ARBA00025704"/>
    </source>
</evidence>
<organism evidence="7 8">
    <name type="scientific">Candidatus Ureaplasma intestinipullorum</name>
    <dbReference type="NCBI Taxonomy" id="2838770"/>
    <lineage>
        <taxon>Bacteria</taxon>
        <taxon>Bacillati</taxon>
        <taxon>Mycoplasmatota</taxon>
        <taxon>Mycoplasmoidales</taxon>
        <taxon>Mycoplasmoidaceae</taxon>
        <taxon>Ureaplasma</taxon>
    </lineage>
</organism>
<sequence>METNIEKKIINLAKIAEEHNYNKNNVEKIIKAANFAKNKHDGQFRASGEPYIIHPIETAIILIDWKMDVESVIAGLLHDVLEDTLTQEIEIQQLFGDKVLFLVKNITKVSLYSKQNRQEKTEKTKIEEDYVVQVFISMTVDIRVMIIKLADRYHNMTTIQYLKPQKQVKIAKETLDVYANVAGRMGMYKLKTKLQDLSFAVIKPEEYKKINNNIQKLIKSKQENWQNAKLKIENILSSNNIHSTIKDRIKGVYSTYEKVIKGKSINDIHDIYALRIIVPKTLDCYKTLGLINMNFNYIANAYKDYISKPKFNLYQSIHTTIVINNSLIEIQIRTPEMDTNAEFGIAAHWNYKEHDGAGDEITSDFLNESLNNNELIKNILQNPNHNIENIKKITKEKVFDVLILNNEQKYTINSKTTCIDLALKFLPEKFANLKQVFINGHLSSFDSVLKNGDVIKFVYSNKSTLNELWFNFTSDSNTVEEIKNIIEKNIRNELQNTNLFLNVVKNKLGNNYCGIDGVKTILRNKFNFEKLDDLLKKLPPEAFDDINLINIFDIRKNISKHAFKNFYNKYYLKFLKPKYLKEIKEIHFNGLKFPLCCNKIPGMAVVGILNKENNLVIHNAKCENIVNNKDIKIIPLEWDDNQVDYDSKTFKYFLKFECLWSPSIGNIITGIINRDKIALSEIKVDRNKKNNICTVNLLVYVSNIKWIKILVNNLIDEIKITSQIKI</sequence>
<dbReference type="PANTHER" id="PTHR21262:SF31">
    <property type="entry name" value="GTP PYROPHOSPHOKINASE"/>
    <property type="match status" value="1"/>
</dbReference>
<gene>
    <name evidence="7" type="ORF">H9897_01665</name>
</gene>
<dbReference type="FunFam" id="1.10.3210.10:FF:000001">
    <property type="entry name" value="GTP pyrophosphokinase RelA"/>
    <property type="match status" value="1"/>
</dbReference>
<dbReference type="SMART" id="SM00954">
    <property type="entry name" value="RelA_SpoT"/>
    <property type="match status" value="1"/>
</dbReference>
<dbReference type="Gene3D" id="1.10.3210.10">
    <property type="entry name" value="Hypothetical protein af1432"/>
    <property type="match status" value="1"/>
</dbReference>
<comment type="pathway">
    <text evidence="1">Purine metabolism.</text>
</comment>
<dbReference type="InterPro" id="IPR043519">
    <property type="entry name" value="NT_sf"/>
</dbReference>
<comment type="caution">
    <text evidence="7">The sequence shown here is derived from an EMBL/GenBank/DDBJ whole genome shotgun (WGS) entry which is preliminary data.</text>
</comment>
<dbReference type="Gene3D" id="3.30.460.10">
    <property type="entry name" value="Beta Polymerase, domain 2"/>
    <property type="match status" value="1"/>
</dbReference>
<dbReference type="InterPro" id="IPR004811">
    <property type="entry name" value="RelA/Spo_fam"/>
</dbReference>
<protein>
    <recommendedName>
        <fullName evidence="2">Penta-phosphate guanosine-3'-pyrophosphohydrolase</fullName>
    </recommendedName>
</protein>
<reference evidence="7" key="1">
    <citation type="journal article" date="2021" name="PeerJ">
        <title>Extensive microbial diversity within the chicken gut microbiome revealed by metagenomics and culture.</title>
        <authorList>
            <person name="Gilroy R."/>
            <person name="Ravi A."/>
            <person name="Getino M."/>
            <person name="Pursley I."/>
            <person name="Horton D.L."/>
            <person name="Alikhan N.F."/>
            <person name="Baker D."/>
            <person name="Gharbi K."/>
            <person name="Hall N."/>
            <person name="Watson M."/>
            <person name="Adriaenssens E.M."/>
            <person name="Foster-Nyarko E."/>
            <person name="Jarju S."/>
            <person name="Secka A."/>
            <person name="Antonio M."/>
            <person name="Oren A."/>
            <person name="Chaudhuri R.R."/>
            <person name="La Ragione R."/>
            <person name="Hildebrand F."/>
            <person name="Pallen M.J."/>
        </authorList>
    </citation>
    <scope>NUCLEOTIDE SEQUENCE</scope>
    <source>
        <strain evidence="7">A5-1222</strain>
    </source>
</reference>
<dbReference type="NCBIfam" id="TIGR00691">
    <property type="entry name" value="spoT_relA"/>
    <property type="match status" value="1"/>
</dbReference>
<dbReference type="Pfam" id="PF04607">
    <property type="entry name" value="RelA_SpoT"/>
    <property type="match status" value="1"/>
</dbReference>
<evidence type="ECO:0000259" key="6">
    <source>
        <dbReference type="SMART" id="SM00954"/>
    </source>
</evidence>
<dbReference type="SMART" id="SM00471">
    <property type="entry name" value="HDc"/>
    <property type="match status" value="1"/>
</dbReference>
<evidence type="ECO:0000256" key="2">
    <source>
        <dbReference type="ARBA" id="ARBA00041770"/>
    </source>
</evidence>
<dbReference type="EMBL" id="JAHLFM010000024">
    <property type="protein sequence ID" value="MBU3830839.1"/>
    <property type="molecule type" value="Genomic_DNA"/>
</dbReference>
<comment type="similarity">
    <text evidence="4">Belongs to the relA/spoT family.</text>
</comment>
<evidence type="ECO:0000313" key="7">
    <source>
        <dbReference type="EMBL" id="MBU3830839.1"/>
    </source>
</evidence>
<dbReference type="CDD" id="cd05399">
    <property type="entry name" value="NT_Rel-Spo_like"/>
    <property type="match status" value="1"/>
</dbReference>
<reference evidence="7" key="2">
    <citation type="submission" date="2021-04" db="EMBL/GenBank/DDBJ databases">
        <authorList>
            <person name="Gilroy R."/>
        </authorList>
    </citation>
    <scope>NUCLEOTIDE SEQUENCE</scope>
    <source>
        <strain evidence="7">A5-1222</strain>
    </source>
</reference>
<name>A0A9E2NXS7_9BACT</name>
<dbReference type="Pfam" id="PF13328">
    <property type="entry name" value="HD_4"/>
    <property type="match status" value="1"/>
</dbReference>